<evidence type="ECO:0000313" key="1">
    <source>
        <dbReference type="EMBL" id="CAI4214746.1"/>
    </source>
</evidence>
<dbReference type="AlphaFoldDB" id="A0A9P1M9I0"/>
<evidence type="ECO:0008006" key="3">
    <source>
        <dbReference type="Google" id="ProtNLM"/>
    </source>
</evidence>
<gene>
    <name evidence="1" type="ORF">PPNO1_LOCUS4476</name>
</gene>
<evidence type="ECO:0000313" key="2">
    <source>
        <dbReference type="Proteomes" id="UP000838763"/>
    </source>
</evidence>
<comment type="caution">
    <text evidence="1">The sequence shown here is derived from an EMBL/GenBank/DDBJ whole genome shotgun (WGS) entry which is preliminary data.</text>
</comment>
<dbReference type="Proteomes" id="UP000838763">
    <property type="component" value="Unassembled WGS sequence"/>
</dbReference>
<name>A0A9P1M9I0_9PEZI</name>
<accession>A0A9P1M9I0</accession>
<keyword evidence="2" id="KW-1185">Reference proteome</keyword>
<dbReference type="SUPFAM" id="SSF81383">
    <property type="entry name" value="F-box domain"/>
    <property type="match status" value="1"/>
</dbReference>
<dbReference type="EMBL" id="CALLCH030000012">
    <property type="protein sequence ID" value="CAI4214746.1"/>
    <property type="molecule type" value="Genomic_DNA"/>
</dbReference>
<organism evidence="1 2">
    <name type="scientific">Parascedosporium putredinis</name>
    <dbReference type="NCBI Taxonomy" id="1442378"/>
    <lineage>
        <taxon>Eukaryota</taxon>
        <taxon>Fungi</taxon>
        <taxon>Dikarya</taxon>
        <taxon>Ascomycota</taxon>
        <taxon>Pezizomycotina</taxon>
        <taxon>Sordariomycetes</taxon>
        <taxon>Hypocreomycetidae</taxon>
        <taxon>Microascales</taxon>
        <taxon>Microascaceae</taxon>
        <taxon>Parascedosporium</taxon>
    </lineage>
</organism>
<proteinExistence type="predicted"/>
<dbReference type="OrthoDB" id="3800738at2759"/>
<dbReference type="InterPro" id="IPR036047">
    <property type="entry name" value="F-box-like_dom_sf"/>
</dbReference>
<sequence length="274" mass="31647">MAVSAMQDVPMADREVGRNDACLAVLAMPELLEVILEMVDVTTLLTSAQRVCKKWHAVIQTSNMQRLLYLEPCGVPKAPQGSREGDLLVEQNPLLKTLFPYLFQIMDVARRQLPTCTGYLTLTLGGCVLADRRVDYKRHYAFVRHDASWRRMQVSRPPLRHHDLYRTLDFPDGLRMGQLWDILFRAVFESYSEDIDPRDGDGPAILALWRQHWPHNMRTPPKGRGGKFNADFDRANPWLVPTYSDESGPDDYQWLYACEDYNPNVLEEHFRIRA</sequence>
<dbReference type="CDD" id="cd09917">
    <property type="entry name" value="F-box_SF"/>
    <property type="match status" value="1"/>
</dbReference>
<protein>
    <recommendedName>
        <fullName evidence="3">F-box domain-containing protein</fullName>
    </recommendedName>
</protein>
<reference evidence="1" key="1">
    <citation type="submission" date="2022-11" db="EMBL/GenBank/DDBJ databases">
        <authorList>
            <person name="Scott C."/>
            <person name="Bruce N."/>
        </authorList>
    </citation>
    <scope>NUCLEOTIDE SEQUENCE</scope>
</reference>